<evidence type="ECO:0000256" key="4">
    <source>
        <dbReference type="ARBA" id="ARBA00022729"/>
    </source>
</evidence>
<comment type="subcellular location">
    <subcellularLocation>
        <location evidence="1">Cell envelope</location>
    </subcellularLocation>
</comment>
<comment type="caution">
    <text evidence="6">The sequence shown here is derived from an EMBL/GenBank/DDBJ whole genome shotgun (WGS) entry which is preliminary data.</text>
</comment>
<dbReference type="InterPro" id="IPR000914">
    <property type="entry name" value="SBP_5_dom"/>
</dbReference>
<name>A0ABQ1PWV2_9ENTE</name>
<dbReference type="RefSeq" id="WP_088271820.1">
    <property type="nucleotide sequence ID" value="NZ_BMKI01000024.1"/>
</dbReference>
<dbReference type="Pfam" id="PF00496">
    <property type="entry name" value="SBP_bac_5"/>
    <property type="match status" value="1"/>
</dbReference>
<dbReference type="PANTHER" id="PTHR30290:SF10">
    <property type="entry name" value="PERIPLASMIC OLIGOPEPTIDE-BINDING PROTEIN-RELATED"/>
    <property type="match status" value="1"/>
</dbReference>
<dbReference type="Gene3D" id="3.90.76.10">
    <property type="entry name" value="Dipeptide-binding Protein, Domain 1"/>
    <property type="match status" value="1"/>
</dbReference>
<dbReference type="PROSITE" id="PS51257">
    <property type="entry name" value="PROKAR_LIPOPROTEIN"/>
    <property type="match status" value="1"/>
</dbReference>
<dbReference type="Gene3D" id="3.40.190.10">
    <property type="entry name" value="Periplasmic binding protein-like II"/>
    <property type="match status" value="1"/>
</dbReference>
<sequence length="415" mass="47389">MKKSISIIITIFLGSLLVGCSKENQKNSTDYQVMKRAEATELLSVDISLATDTVSHTALYNTYEGLYRLGSSNEVIPAGATKLPQVSEDGRKYTIELNKKSKWSDDKPVTAKDYVFSWQRTIDPQTESQYAQLFSNIKNAKKIMTKELKPTELGIKAIDDYKLEIELESATPYFQNLLAFPNFFPQREDIVKKYGSEYATTSQKAVYNGAFTLTNYDASSGGATKWTYKKNQNYWDRSKVKLDKIENTVVKDAGTAFAMYESGKLDETYLLGEYVNQNKGEKEVITILKPSTYYLQFNMIDKDSFLSNKEVRQAMSSITNRKEIVENVLNNGSREAISFVPKGVYYNPDTGEDFSETYEPKMEYNVKNGVDTWNKVFNNQKMEIKLLIPDDDGIKKVAEYLQESGFTYQWNEILL</sequence>
<evidence type="ECO:0000259" key="5">
    <source>
        <dbReference type="Pfam" id="PF00496"/>
    </source>
</evidence>
<protein>
    <submittedName>
        <fullName evidence="6">Peptide ABC transporter substrate-binding protein</fullName>
    </submittedName>
</protein>
<proteinExistence type="inferred from homology"/>
<evidence type="ECO:0000256" key="2">
    <source>
        <dbReference type="ARBA" id="ARBA00005695"/>
    </source>
</evidence>
<dbReference type="SUPFAM" id="SSF53850">
    <property type="entry name" value="Periplasmic binding protein-like II"/>
    <property type="match status" value="1"/>
</dbReference>
<dbReference type="EMBL" id="BMKI01000024">
    <property type="protein sequence ID" value="GGD05460.1"/>
    <property type="molecule type" value="Genomic_DNA"/>
</dbReference>
<evidence type="ECO:0000256" key="3">
    <source>
        <dbReference type="ARBA" id="ARBA00022448"/>
    </source>
</evidence>
<gene>
    <name evidence="6" type="ORF">GCM10011573_38630</name>
</gene>
<reference evidence="7" key="1">
    <citation type="journal article" date="2019" name="Int. J. Syst. Evol. Microbiol.">
        <title>The Global Catalogue of Microorganisms (GCM) 10K type strain sequencing project: providing services to taxonomists for standard genome sequencing and annotation.</title>
        <authorList>
            <consortium name="The Broad Institute Genomics Platform"/>
            <consortium name="The Broad Institute Genome Sequencing Center for Infectious Disease"/>
            <person name="Wu L."/>
            <person name="Ma J."/>
        </authorList>
    </citation>
    <scope>NUCLEOTIDE SEQUENCE [LARGE SCALE GENOMIC DNA]</scope>
    <source>
        <strain evidence="7">CGMCC 1.15942</strain>
    </source>
</reference>
<comment type="similarity">
    <text evidence="2">Belongs to the bacterial solute-binding protein 5 family.</text>
</comment>
<keyword evidence="4" id="KW-0732">Signal</keyword>
<dbReference type="Proteomes" id="UP000630615">
    <property type="component" value="Unassembled WGS sequence"/>
</dbReference>
<dbReference type="Gene3D" id="3.10.105.10">
    <property type="entry name" value="Dipeptide-binding Protein, Domain 3"/>
    <property type="match status" value="1"/>
</dbReference>
<evidence type="ECO:0000313" key="6">
    <source>
        <dbReference type="EMBL" id="GGD05460.1"/>
    </source>
</evidence>
<keyword evidence="7" id="KW-1185">Reference proteome</keyword>
<dbReference type="InterPro" id="IPR039424">
    <property type="entry name" value="SBP_5"/>
</dbReference>
<evidence type="ECO:0000256" key="1">
    <source>
        <dbReference type="ARBA" id="ARBA00004196"/>
    </source>
</evidence>
<accession>A0ABQ1PWV2</accession>
<keyword evidence="3" id="KW-0813">Transport</keyword>
<feature type="domain" description="Solute-binding protein family 5" evidence="5">
    <location>
        <begin position="74"/>
        <end position="404"/>
    </location>
</feature>
<dbReference type="CDD" id="cd08504">
    <property type="entry name" value="PBP2_OppA"/>
    <property type="match status" value="1"/>
</dbReference>
<dbReference type="PANTHER" id="PTHR30290">
    <property type="entry name" value="PERIPLASMIC BINDING COMPONENT OF ABC TRANSPORTER"/>
    <property type="match status" value="1"/>
</dbReference>
<organism evidence="6 7">
    <name type="scientific">Enterococcus wangshanyuanii</name>
    <dbReference type="NCBI Taxonomy" id="2005703"/>
    <lineage>
        <taxon>Bacteria</taxon>
        <taxon>Bacillati</taxon>
        <taxon>Bacillota</taxon>
        <taxon>Bacilli</taxon>
        <taxon>Lactobacillales</taxon>
        <taxon>Enterococcaceae</taxon>
        <taxon>Enterococcus</taxon>
    </lineage>
</organism>
<evidence type="ECO:0000313" key="7">
    <source>
        <dbReference type="Proteomes" id="UP000630615"/>
    </source>
</evidence>